<dbReference type="InterPro" id="IPR036388">
    <property type="entry name" value="WH-like_DNA-bd_sf"/>
</dbReference>
<dbReference type="EMBL" id="JAVHUY010000014">
    <property type="protein sequence ID" value="MDQ7906170.1"/>
    <property type="molecule type" value="Genomic_DNA"/>
</dbReference>
<keyword evidence="2" id="KW-0238">DNA-binding</keyword>
<evidence type="ECO:0000256" key="2">
    <source>
        <dbReference type="ARBA" id="ARBA00023125"/>
    </source>
</evidence>
<keyword evidence="3" id="KW-0804">Transcription</keyword>
<reference evidence="5 6" key="1">
    <citation type="submission" date="2023-08" db="EMBL/GenBank/DDBJ databases">
        <title>Phytohabitans sansha sp. nov., isolated from marine sediment.</title>
        <authorList>
            <person name="Zhao Y."/>
            <person name="Yi K."/>
        </authorList>
    </citation>
    <scope>NUCLEOTIDE SEQUENCE [LARGE SCALE GENOMIC DNA]</scope>
    <source>
        <strain evidence="5 6">ZYX-F-186</strain>
    </source>
</reference>
<evidence type="ECO:0000313" key="6">
    <source>
        <dbReference type="Proteomes" id="UP001230908"/>
    </source>
</evidence>
<dbReference type="CDD" id="cd06170">
    <property type="entry name" value="LuxR_C_like"/>
    <property type="match status" value="1"/>
</dbReference>
<dbReference type="InterPro" id="IPR000792">
    <property type="entry name" value="Tscrpt_reg_LuxR_C"/>
</dbReference>
<dbReference type="RefSeq" id="WP_308713441.1">
    <property type="nucleotide sequence ID" value="NZ_JAVHUY010000014.1"/>
</dbReference>
<proteinExistence type="predicted"/>
<accession>A0ABU0ZIQ8</accession>
<dbReference type="PANTHER" id="PTHR44688">
    <property type="entry name" value="DNA-BINDING TRANSCRIPTIONAL ACTIVATOR DEVR_DOSR"/>
    <property type="match status" value="1"/>
</dbReference>
<dbReference type="InterPro" id="IPR027417">
    <property type="entry name" value="P-loop_NTPase"/>
</dbReference>
<dbReference type="SUPFAM" id="SSF46894">
    <property type="entry name" value="C-terminal effector domain of the bipartite response regulators"/>
    <property type="match status" value="1"/>
</dbReference>
<dbReference type="PRINTS" id="PR00038">
    <property type="entry name" value="HTHLUXR"/>
</dbReference>
<dbReference type="InterPro" id="IPR016032">
    <property type="entry name" value="Sig_transdc_resp-reg_C-effctor"/>
</dbReference>
<dbReference type="Pfam" id="PF00196">
    <property type="entry name" value="GerE"/>
    <property type="match status" value="1"/>
</dbReference>
<gene>
    <name evidence="5" type="ORF">RB614_16790</name>
</gene>
<keyword evidence="6" id="KW-1185">Reference proteome</keyword>
<feature type="domain" description="HTH luxR-type" evidence="4">
    <location>
        <begin position="748"/>
        <end position="813"/>
    </location>
</feature>
<evidence type="ECO:0000256" key="1">
    <source>
        <dbReference type="ARBA" id="ARBA00023015"/>
    </source>
</evidence>
<keyword evidence="1" id="KW-0805">Transcription regulation</keyword>
<comment type="caution">
    <text evidence="5">The sequence shown here is derived from an EMBL/GenBank/DDBJ whole genome shotgun (WGS) entry which is preliminary data.</text>
</comment>
<sequence length="813" mass="82101">MRHAPAATAPGALVEEATALLAAPALVVVAGGPGSGRSTVLAQLGAAFRGPVLAGGGLAMLQAVPAFALARAVRVRLPAADPALLAEAVRSRVRGGLLLLDDLQWADPATLSALPAIAAHCRVAVALRTPHRLPPATVAALRAAAAGWLAVPPLPARDAADLARRVAPGLDPAAVTAVVARAGGVPLAVETLARHAASRGTADVAEDAAQVEYAVAAALADLTRPARTAMAALGLLGRPATAAVLGAGVEELLEAGLVTAVDEELAPVSAYLAEVAAGLLDPPGRQALHRRLAGLVPPREAARHLAAAGDGPAAYQVAVAAAGRMTTAGERAELLLLACDLPGVDPDPQVRVAAASAALACGRPRAAVKALTGGPPLGVDAAVLRAEALLQVGDVAAARAAAAPVPDGAARDVVAARDRILLLARLAEDPAEATAAAARIADRHGDPPAHAGLRAALAAVRAHARADGWEYGLASATAAAGAAGDLLAARWSAWLLVETLAADGRLTEAAQAAGSAAQACAADLAYSWQTRFLAAELWCVALRGAATDDVVRRAGDLTDRTLPALACGYATAAASLVEADGGLLAPARSRLAGVSAPSVLLDWVGREAAWLDGQPDLALRPAHADLGRAGALVAGLHEITARWACADLGLAPPPGKAAVDRAAAVAATLAAWTAAGGFDRAAAAWHDLAVREEVRCLLAQGLHETDPALAVPPLLAAERLAEQAGLVVLLGRARRALRRHAVRRDQRGPRAGTDLTDRERDVLRLVAAGEPTRRIAGQLGISGETVETHIRSGMRKLGARTRTEAAARLGQLT</sequence>
<dbReference type="Proteomes" id="UP001230908">
    <property type="component" value="Unassembled WGS sequence"/>
</dbReference>
<dbReference type="Gene3D" id="1.10.10.10">
    <property type="entry name" value="Winged helix-like DNA-binding domain superfamily/Winged helix DNA-binding domain"/>
    <property type="match status" value="1"/>
</dbReference>
<evidence type="ECO:0000259" key="4">
    <source>
        <dbReference type="PROSITE" id="PS50043"/>
    </source>
</evidence>
<name>A0ABU0ZIQ8_9ACTN</name>
<dbReference type="SMART" id="SM00421">
    <property type="entry name" value="HTH_LUXR"/>
    <property type="match status" value="1"/>
</dbReference>
<dbReference type="SUPFAM" id="SSF52540">
    <property type="entry name" value="P-loop containing nucleoside triphosphate hydrolases"/>
    <property type="match status" value="1"/>
</dbReference>
<dbReference type="PROSITE" id="PS50043">
    <property type="entry name" value="HTH_LUXR_2"/>
    <property type="match status" value="1"/>
</dbReference>
<evidence type="ECO:0000313" key="5">
    <source>
        <dbReference type="EMBL" id="MDQ7906170.1"/>
    </source>
</evidence>
<organism evidence="5 6">
    <name type="scientific">Phytohabitans maris</name>
    <dbReference type="NCBI Taxonomy" id="3071409"/>
    <lineage>
        <taxon>Bacteria</taxon>
        <taxon>Bacillati</taxon>
        <taxon>Actinomycetota</taxon>
        <taxon>Actinomycetes</taxon>
        <taxon>Micromonosporales</taxon>
        <taxon>Micromonosporaceae</taxon>
    </lineage>
</organism>
<protein>
    <submittedName>
        <fullName evidence="5">Helix-turn-helix transcriptional regulator</fullName>
    </submittedName>
</protein>
<evidence type="ECO:0000256" key="3">
    <source>
        <dbReference type="ARBA" id="ARBA00023163"/>
    </source>
</evidence>
<dbReference type="PANTHER" id="PTHR44688:SF16">
    <property type="entry name" value="DNA-BINDING TRANSCRIPTIONAL ACTIVATOR DEVR_DOSR"/>
    <property type="match status" value="1"/>
</dbReference>